<dbReference type="AlphaFoldDB" id="A0A940MMT7"/>
<dbReference type="Pfam" id="PF13727">
    <property type="entry name" value="CoA_binding_3"/>
    <property type="match status" value="1"/>
</dbReference>
<evidence type="ECO:0000259" key="3">
    <source>
        <dbReference type="Pfam" id="PF02719"/>
    </source>
</evidence>
<feature type="transmembrane region" description="Helical" evidence="2">
    <location>
        <begin position="48"/>
        <end position="68"/>
    </location>
</feature>
<keyword evidence="2" id="KW-1133">Transmembrane helix</keyword>
<proteinExistence type="inferred from homology"/>
<dbReference type="Pfam" id="PF02719">
    <property type="entry name" value="Polysacc_synt_2"/>
    <property type="match status" value="1"/>
</dbReference>
<name>A0A940MMT7_9RHOB</name>
<dbReference type="SUPFAM" id="SSF51735">
    <property type="entry name" value="NAD(P)-binding Rossmann-fold domains"/>
    <property type="match status" value="1"/>
</dbReference>
<dbReference type="EMBL" id="JAGISH010000003">
    <property type="protein sequence ID" value="MBP0482413.1"/>
    <property type="molecule type" value="Genomic_DNA"/>
</dbReference>
<protein>
    <submittedName>
        <fullName evidence="4">Polysaccharide biosynthesis protein</fullName>
    </submittedName>
</protein>
<feature type="transmembrane region" description="Helical" evidence="2">
    <location>
        <begin position="80"/>
        <end position="98"/>
    </location>
</feature>
<evidence type="ECO:0000256" key="1">
    <source>
        <dbReference type="ARBA" id="ARBA00007430"/>
    </source>
</evidence>
<dbReference type="CDD" id="cd05237">
    <property type="entry name" value="UDP_invert_4-6DH_SDR_e"/>
    <property type="match status" value="1"/>
</dbReference>
<organism evidence="4 5">
    <name type="scientific">Sagittula salina</name>
    <dbReference type="NCBI Taxonomy" id="2820268"/>
    <lineage>
        <taxon>Bacteria</taxon>
        <taxon>Pseudomonadati</taxon>
        <taxon>Pseudomonadota</taxon>
        <taxon>Alphaproteobacteria</taxon>
        <taxon>Rhodobacterales</taxon>
        <taxon>Roseobacteraceae</taxon>
        <taxon>Sagittula</taxon>
    </lineage>
</organism>
<comment type="similarity">
    <text evidence="1">Belongs to the polysaccharide synthase family.</text>
</comment>
<accession>A0A940MMT7</accession>
<keyword evidence="2" id="KW-0812">Transmembrane</keyword>
<dbReference type="InterPro" id="IPR029063">
    <property type="entry name" value="SAM-dependent_MTases_sf"/>
</dbReference>
<dbReference type="InterPro" id="IPR051203">
    <property type="entry name" value="Polysaccharide_Synthase-Rel"/>
</dbReference>
<dbReference type="InterPro" id="IPR003869">
    <property type="entry name" value="Polysac_CapD-like"/>
</dbReference>
<comment type="caution">
    <text evidence="4">The sequence shown here is derived from an EMBL/GenBank/DDBJ whole genome shotgun (WGS) entry which is preliminary data.</text>
</comment>
<sequence>MLFQMVTRLTRGQKQVAFVLLDAVTVLAAVMLVRLLDGAQTLPDTPAPWLLGTVLAIWAAVLGWVMGLTRSRLNAYEARGVTHTVIYALALGTAHLGLSPVLGGAVPPVAHVTFVLLVMVLSAGWRVTLRQLTHHIYLSGPDTLRVLIYGAGTAGQQLQAALRHARGIRIVGFIDDNPTLQSQVVAGLRVFGPSRLPQLVADRRVDRIVLAMPDASAADVARLRQRLRHLDAEVHALPCFAALVREGLRPAQGAPVPVADLLGRSGLERELPGVSHSYLGQRILVTGAGGSIGSELCRQLLSCEPERIVLVDHSELALYTIEKELRSLIDEGEGPGPEIEAVLGSVLDADLMTRSLRRHEIDVVLHAAAYKHVPMVEANPLAGLQNNVLGTRVMAEAARACSVARFILISSDKAVRPTNVMGASKRLAELVVQDLAARSEWTVFSMVRFGNVLGSSGSVVPLFEEQIARGGPVTLTHPEVTRYFMTIPEAVRLVLLTGSFARGGDVFVLDMGDPVPIARIAAQMIEGAGYTVRDAANPDGDIEIAVTGLRPGEKLHEELLISCDMLTTPHPKIRRAQEDRLSEFEVATALKELRLALETRDEAAARAMIARWVEPAPADGARTGLA</sequence>
<evidence type="ECO:0000313" key="5">
    <source>
        <dbReference type="Proteomes" id="UP000675940"/>
    </source>
</evidence>
<reference evidence="4" key="1">
    <citation type="submission" date="2021-03" db="EMBL/GenBank/DDBJ databases">
        <title>Sagittula salina sp. nov. strain M10.9X isolated from the marine waste.</title>
        <authorList>
            <person name="Satari L."/>
            <person name="Molina-Menor E."/>
            <person name="Vidal-Verdu A."/>
            <person name="Pascual J."/>
            <person name="Pereto J."/>
            <person name="Porcar M."/>
        </authorList>
    </citation>
    <scope>NUCLEOTIDE SEQUENCE</scope>
    <source>
        <strain evidence="4">M10.9X</strain>
    </source>
</reference>
<dbReference type="SUPFAM" id="SSF53335">
    <property type="entry name" value="S-adenosyl-L-methionine-dependent methyltransferases"/>
    <property type="match status" value="1"/>
</dbReference>
<dbReference type="RefSeq" id="WP_209360263.1">
    <property type="nucleotide sequence ID" value="NZ_JAGISH010000003.1"/>
</dbReference>
<dbReference type="InterPro" id="IPR036291">
    <property type="entry name" value="NAD(P)-bd_dom_sf"/>
</dbReference>
<feature type="domain" description="Polysaccharide biosynthesis protein CapD-like" evidence="3">
    <location>
        <begin position="283"/>
        <end position="576"/>
    </location>
</feature>
<feature type="transmembrane region" description="Helical" evidence="2">
    <location>
        <begin position="16"/>
        <end position="36"/>
    </location>
</feature>
<evidence type="ECO:0000256" key="2">
    <source>
        <dbReference type="SAM" id="Phobius"/>
    </source>
</evidence>
<dbReference type="Gene3D" id="3.40.50.720">
    <property type="entry name" value="NAD(P)-binding Rossmann-like Domain"/>
    <property type="match status" value="2"/>
</dbReference>
<dbReference type="PANTHER" id="PTHR43318">
    <property type="entry name" value="UDP-N-ACETYLGLUCOSAMINE 4,6-DEHYDRATASE"/>
    <property type="match status" value="1"/>
</dbReference>
<evidence type="ECO:0000313" key="4">
    <source>
        <dbReference type="EMBL" id="MBP0482413.1"/>
    </source>
</evidence>
<dbReference type="Proteomes" id="UP000675940">
    <property type="component" value="Unassembled WGS sequence"/>
</dbReference>
<gene>
    <name evidence="4" type="ORF">J5474_07895</name>
</gene>
<keyword evidence="2" id="KW-0472">Membrane</keyword>
<dbReference type="PANTHER" id="PTHR43318:SF1">
    <property type="entry name" value="POLYSACCHARIDE BIOSYNTHESIS PROTEIN EPSC-RELATED"/>
    <property type="match status" value="1"/>
</dbReference>
<keyword evidence="5" id="KW-1185">Reference proteome</keyword>